<protein>
    <submittedName>
        <fullName evidence="3">Uncharacterized protein</fullName>
    </submittedName>
</protein>
<reference evidence="3" key="2">
    <citation type="submission" date="2023-06" db="EMBL/GenBank/DDBJ databases">
        <authorList>
            <consortium name="Lawrence Berkeley National Laboratory"/>
            <person name="Haridas S."/>
            <person name="Hensen N."/>
            <person name="Bonometti L."/>
            <person name="Westerberg I."/>
            <person name="Brannstrom I.O."/>
            <person name="Guillou S."/>
            <person name="Cros-Aarteil S."/>
            <person name="Calhoun S."/>
            <person name="Kuo A."/>
            <person name="Mondo S."/>
            <person name="Pangilinan J."/>
            <person name="Riley R."/>
            <person name="Labutti K."/>
            <person name="Andreopoulos B."/>
            <person name="Lipzen A."/>
            <person name="Chen C."/>
            <person name="Yanf M."/>
            <person name="Daum C."/>
            <person name="Ng V."/>
            <person name="Clum A."/>
            <person name="Steindorff A."/>
            <person name="Ohm R."/>
            <person name="Martin F."/>
            <person name="Silar P."/>
            <person name="Natvig D."/>
            <person name="Lalanne C."/>
            <person name="Gautier V."/>
            <person name="Ament-Velasquez S.L."/>
            <person name="Kruys A."/>
            <person name="Hutchinson M.I."/>
            <person name="Powell A.J."/>
            <person name="Barry K."/>
            <person name="Miller A.N."/>
            <person name="Grigoriev I.V."/>
            <person name="Debuchy R."/>
            <person name="Gladieux P."/>
            <person name="Thoren M.H."/>
            <person name="Johannesson H."/>
        </authorList>
    </citation>
    <scope>NUCLEOTIDE SEQUENCE</scope>
    <source>
        <strain evidence="3">CBS 958.72</strain>
    </source>
</reference>
<feature type="region of interest" description="Disordered" evidence="1">
    <location>
        <begin position="84"/>
        <end position="122"/>
    </location>
</feature>
<accession>A0AAE0K2H4</accession>
<keyword evidence="2" id="KW-0472">Membrane</keyword>
<reference evidence="3" key="1">
    <citation type="journal article" date="2023" name="Mol. Phylogenet. Evol.">
        <title>Genome-scale phylogeny and comparative genomics of the fungal order Sordariales.</title>
        <authorList>
            <person name="Hensen N."/>
            <person name="Bonometti L."/>
            <person name="Westerberg I."/>
            <person name="Brannstrom I.O."/>
            <person name="Guillou S."/>
            <person name="Cros-Aarteil S."/>
            <person name="Calhoun S."/>
            <person name="Haridas S."/>
            <person name="Kuo A."/>
            <person name="Mondo S."/>
            <person name="Pangilinan J."/>
            <person name="Riley R."/>
            <person name="LaButti K."/>
            <person name="Andreopoulos B."/>
            <person name="Lipzen A."/>
            <person name="Chen C."/>
            <person name="Yan M."/>
            <person name="Daum C."/>
            <person name="Ng V."/>
            <person name="Clum A."/>
            <person name="Steindorff A."/>
            <person name="Ohm R.A."/>
            <person name="Martin F."/>
            <person name="Silar P."/>
            <person name="Natvig D.O."/>
            <person name="Lalanne C."/>
            <person name="Gautier V."/>
            <person name="Ament-Velasquez S.L."/>
            <person name="Kruys A."/>
            <person name="Hutchinson M.I."/>
            <person name="Powell A.J."/>
            <person name="Barry K."/>
            <person name="Miller A.N."/>
            <person name="Grigoriev I.V."/>
            <person name="Debuchy R."/>
            <person name="Gladieux P."/>
            <person name="Hiltunen Thoren M."/>
            <person name="Johannesson H."/>
        </authorList>
    </citation>
    <scope>NUCLEOTIDE SEQUENCE</scope>
    <source>
        <strain evidence="3">CBS 958.72</strain>
    </source>
</reference>
<dbReference type="AlphaFoldDB" id="A0AAE0K2H4"/>
<comment type="caution">
    <text evidence="3">The sequence shown here is derived from an EMBL/GenBank/DDBJ whole genome shotgun (WGS) entry which is preliminary data.</text>
</comment>
<gene>
    <name evidence="3" type="ORF">B0T24DRAFT_630742</name>
</gene>
<sequence>MLASTAARSGFRAATLGRPIAAARPHALRNNAAALRTITTDGPDSSTSKTSSKNTTYIAVGAALLLFAGAYGMLIGNPRKAQELAGAHHPQGKEIDRKFNQNQQRESLVALHKGEGDYSGKK</sequence>
<name>A0AAE0K2H4_9PEZI</name>
<keyword evidence="4" id="KW-1185">Reference proteome</keyword>
<feature type="compositionally biased region" description="Basic and acidic residues" evidence="1">
    <location>
        <begin position="112"/>
        <end position="122"/>
    </location>
</feature>
<feature type="transmembrane region" description="Helical" evidence="2">
    <location>
        <begin position="55"/>
        <end position="74"/>
    </location>
</feature>
<evidence type="ECO:0000256" key="2">
    <source>
        <dbReference type="SAM" id="Phobius"/>
    </source>
</evidence>
<dbReference type="Proteomes" id="UP001287356">
    <property type="component" value="Unassembled WGS sequence"/>
</dbReference>
<keyword evidence="2" id="KW-0812">Transmembrane</keyword>
<evidence type="ECO:0000313" key="4">
    <source>
        <dbReference type="Proteomes" id="UP001287356"/>
    </source>
</evidence>
<evidence type="ECO:0000313" key="3">
    <source>
        <dbReference type="EMBL" id="KAK3368826.1"/>
    </source>
</evidence>
<evidence type="ECO:0000256" key="1">
    <source>
        <dbReference type="SAM" id="MobiDB-lite"/>
    </source>
</evidence>
<feature type="compositionally biased region" description="Low complexity" evidence="1">
    <location>
        <begin position="39"/>
        <end position="53"/>
    </location>
</feature>
<dbReference type="EMBL" id="JAULSN010000006">
    <property type="protein sequence ID" value="KAK3368826.1"/>
    <property type="molecule type" value="Genomic_DNA"/>
</dbReference>
<feature type="region of interest" description="Disordered" evidence="1">
    <location>
        <begin position="34"/>
        <end position="53"/>
    </location>
</feature>
<organism evidence="3 4">
    <name type="scientific">Lasiosphaeria ovina</name>
    <dbReference type="NCBI Taxonomy" id="92902"/>
    <lineage>
        <taxon>Eukaryota</taxon>
        <taxon>Fungi</taxon>
        <taxon>Dikarya</taxon>
        <taxon>Ascomycota</taxon>
        <taxon>Pezizomycotina</taxon>
        <taxon>Sordariomycetes</taxon>
        <taxon>Sordariomycetidae</taxon>
        <taxon>Sordariales</taxon>
        <taxon>Lasiosphaeriaceae</taxon>
        <taxon>Lasiosphaeria</taxon>
    </lineage>
</organism>
<proteinExistence type="predicted"/>
<keyword evidence="2" id="KW-1133">Transmembrane helix</keyword>